<proteinExistence type="predicted"/>
<protein>
    <recommendedName>
        <fullName evidence="4">TVP38/TMEM64 family membrane protein</fullName>
    </recommendedName>
</protein>
<dbReference type="OrthoDB" id="6369004at2"/>
<keyword evidence="1" id="KW-0472">Membrane</keyword>
<feature type="transmembrane region" description="Helical" evidence="1">
    <location>
        <begin position="95"/>
        <end position="114"/>
    </location>
</feature>
<gene>
    <name evidence="2" type="ORF">SAMN05444003_0860</name>
</gene>
<feature type="transmembrane region" description="Helical" evidence="1">
    <location>
        <begin position="21"/>
        <end position="43"/>
    </location>
</feature>
<dbReference type="STRING" id="1508389.SAMN05444003_0860"/>
<organism evidence="2 3">
    <name type="scientific">Cognatiyoonia sediminum</name>
    <dbReference type="NCBI Taxonomy" id="1508389"/>
    <lineage>
        <taxon>Bacteria</taxon>
        <taxon>Pseudomonadati</taxon>
        <taxon>Pseudomonadota</taxon>
        <taxon>Alphaproteobacteria</taxon>
        <taxon>Rhodobacterales</taxon>
        <taxon>Paracoccaceae</taxon>
        <taxon>Cognatiyoonia</taxon>
    </lineage>
</organism>
<accession>A0A1M5MIU1</accession>
<name>A0A1M5MIU1_9RHOB</name>
<evidence type="ECO:0000256" key="1">
    <source>
        <dbReference type="SAM" id="Phobius"/>
    </source>
</evidence>
<dbReference type="Proteomes" id="UP000184074">
    <property type="component" value="Unassembled WGS sequence"/>
</dbReference>
<dbReference type="AlphaFoldDB" id="A0A1M5MIU1"/>
<dbReference type="EMBL" id="FQXB01000001">
    <property type="protein sequence ID" value="SHG77384.1"/>
    <property type="molecule type" value="Genomic_DNA"/>
</dbReference>
<reference evidence="2 3" key="1">
    <citation type="submission" date="2016-11" db="EMBL/GenBank/DDBJ databases">
        <authorList>
            <person name="Jaros S."/>
            <person name="Januszkiewicz K."/>
            <person name="Wedrychowicz H."/>
        </authorList>
    </citation>
    <scope>NUCLEOTIDE SEQUENCE [LARGE SCALE GENOMIC DNA]</scope>
    <source>
        <strain evidence="2 3">DSM 28715</strain>
    </source>
</reference>
<keyword evidence="1" id="KW-0812">Transmembrane</keyword>
<sequence>MPPAPTVDLQPTPLRKSLPRLAIRFGVIAGFTYFALLGFEWLTTQIMKLDGATQSGAMIGALALVLVGYALLLAIPFMPGVEVGIALLLMKGADIAPFVYAATLLGLFIAFSIGQNVPLKWLQSFFQDLRMLRVCRWLDRMQNSARDDRLERLTERFPSWLSRIAVDYRYVSIGILINLPGSFAIGGGGGIMMAAGLTRLFQTSWVILTLMIAVLPVPLAVWITGVEFLK</sequence>
<feature type="transmembrane region" description="Helical" evidence="1">
    <location>
        <begin position="55"/>
        <end position="75"/>
    </location>
</feature>
<evidence type="ECO:0000313" key="3">
    <source>
        <dbReference type="Proteomes" id="UP000184074"/>
    </source>
</evidence>
<feature type="transmembrane region" description="Helical" evidence="1">
    <location>
        <begin position="205"/>
        <end position="229"/>
    </location>
</feature>
<keyword evidence="3" id="KW-1185">Reference proteome</keyword>
<dbReference type="RefSeq" id="WP_072899565.1">
    <property type="nucleotide sequence ID" value="NZ_FQXB01000001.1"/>
</dbReference>
<keyword evidence="1" id="KW-1133">Transmembrane helix</keyword>
<feature type="transmembrane region" description="Helical" evidence="1">
    <location>
        <begin position="170"/>
        <end position="193"/>
    </location>
</feature>
<evidence type="ECO:0008006" key="4">
    <source>
        <dbReference type="Google" id="ProtNLM"/>
    </source>
</evidence>
<evidence type="ECO:0000313" key="2">
    <source>
        <dbReference type="EMBL" id="SHG77384.1"/>
    </source>
</evidence>